<dbReference type="GO" id="GO:0070328">
    <property type="term" value="P:triglyceride homeostasis"/>
    <property type="evidence" value="ECO:0007669"/>
    <property type="project" value="TreeGrafter"/>
</dbReference>
<dbReference type="GO" id="GO:0031210">
    <property type="term" value="F:phosphatidylcholine binding"/>
    <property type="evidence" value="ECO:0007669"/>
    <property type="project" value="TreeGrafter"/>
</dbReference>
<dbReference type="GO" id="GO:0120020">
    <property type="term" value="F:cholesterol transfer activity"/>
    <property type="evidence" value="ECO:0007669"/>
    <property type="project" value="InterPro"/>
</dbReference>
<keyword evidence="10 15" id="KW-0443">Lipid metabolism</keyword>
<dbReference type="Ensembl" id="ENSCVAT00000013983.1">
    <property type="protein sequence ID" value="ENSCVAP00000001090.1"/>
    <property type="gene ID" value="ENSCVAG00000002033.1"/>
</dbReference>
<accession>A0A3Q2FDG7</accession>
<dbReference type="KEGG" id="cvg:107096275"/>
<evidence type="ECO:0000256" key="12">
    <source>
        <dbReference type="ARBA" id="ARBA00023180"/>
    </source>
</evidence>
<keyword evidence="11" id="KW-1207">Sterol metabolism</keyword>
<dbReference type="SUPFAM" id="SSF55394">
    <property type="entry name" value="Bactericidal permeability-increasing protein, BPI"/>
    <property type="match status" value="2"/>
</dbReference>
<dbReference type="InterPro" id="IPR017942">
    <property type="entry name" value="Lipid-bd_serum_glycop_N"/>
</dbReference>
<organism evidence="19 20">
    <name type="scientific">Cyprinodon variegatus</name>
    <name type="common">Sheepshead minnow</name>
    <dbReference type="NCBI Taxonomy" id="28743"/>
    <lineage>
        <taxon>Eukaryota</taxon>
        <taxon>Metazoa</taxon>
        <taxon>Chordata</taxon>
        <taxon>Craniata</taxon>
        <taxon>Vertebrata</taxon>
        <taxon>Euteleostomi</taxon>
        <taxon>Actinopterygii</taxon>
        <taxon>Neopterygii</taxon>
        <taxon>Teleostei</taxon>
        <taxon>Neoteleostei</taxon>
        <taxon>Acanthomorphata</taxon>
        <taxon>Ovalentaria</taxon>
        <taxon>Atherinomorphae</taxon>
        <taxon>Cyprinodontiformes</taxon>
        <taxon>Cyprinodontidae</taxon>
        <taxon>Cyprinodon</taxon>
    </lineage>
</organism>
<evidence type="ECO:0000256" key="2">
    <source>
        <dbReference type="ARBA" id="ARBA00001140"/>
    </source>
</evidence>
<reference evidence="19" key="2">
    <citation type="submission" date="2025-09" db="UniProtKB">
        <authorList>
            <consortium name="Ensembl"/>
        </authorList>
    </citation>
    <scope>IDENTIFICATION</scope>
</reference>
<dbReference type="Gene3D" id="3.15.10.10">
    <property type="entry name" value="Bactericidal permeability-increasing protein, domain 1"/>
    <property type="match status" value="1"/>
</dbReference>
<protein>
    <recommendedName>
        <fullName evidence="5 15">Cholesteryl ester transfer protein</fullName>
    </recommendedName>
</protein>
<evidence type="ECO:0000256" key="9">
    <source>
        <dbReference type="ARBA" id="ARBA00023055"/>
    </source>
</evidence>
<comment type="catalytic activity">
    <reaction evidence="2">
        <text>cholesteryl (9Z,12Z)-octadecadienoate(in) = cholesteryl (9Z,12Z)-octadecadienoate(out)</text>
        <dbReference type="Rhea" id="RHEA:43356"/>
        <dbReference type="ChEBI" id="CHEBI:41509"/>
    </reaction>
</comment>
<dbReference type="GeneTree" id="ENSGT01100000263546"/>
<feature type="domain" description="Lipid-binding serum glycoprotein N-terminal" evidence="17">
    <location>
        <begin position="37"/>
        <end position="263"/>
    </location>
</feature>
<dbReference type="GO" id="GO:0005548">
    <property type="term" value="F:phospholipid transporter activity"/>
    <property type="evidence" value="ECO:0007669"/>
    <property type="project" value="TreeGrafter"/>
</dbReference>
<comment type="similarity">
    <text evidence="4 15">Belongs to the BPI/LBP/Plunc superfamily. BPI/LBP family.</text>
</comment>
<dbReference type="GO" id="GO:0008203">
    <property type="term" value="P:cholesterol metabolic process"/>
    <property type="evidence" value="ECO:0007669"/>
    <property type="project" value="UniProtKB-UniRule"/>
</dbReference>
<dbReference type="PANTHER" id="PTHR47616">
    <property type="entry name" value="CHOLESTERYL ESTER TRANSFER PROTEIN"/>
    <property type="match status" value="1"/>
</dbReference>
<feature type="disulfide bond" evidence="16">
    <location>
        <begin position="165"/>
        <end position="206"/>
    </location>
</feature>
<dbReference type="SMART" id="SM00329">
    <property type="entry name" value="BPI2"/>
    <property type="match status" value="1"/>
</dbReference>
<dbReference type="Pfam" id="PF02886">
    <property type="entry name" value="LBP_BPI_CETP_C"/>
    <property type="match status" value="1"/>
</dbReference>
<comment type="function">
    <text evidence="14">Involved in the transfer of neutral lipids, including cholesteryl ester and triglyceride, among lipoprotein particles. Allows the net movement of cholesteryl ester from high density lipoproteins/HDL to triglyceride-rich very low density lipoproteins/VLDL, and the equimolar transport of triglyceride from VLDL to HDL. Regulates the reverse cholesterol transport, by which excess cholesterol is removed from peripheral tissues and returned to the liver for elimination.</text>
</comment>
<evidence type="ECO:0000256" key="13">
    <source>
        <dbReference type="ARBA" id="ARBA00023221"/>
    </source>
</evidence>
<evidence type="ECO:0000256" key="15">
    <source>
        <dbReference type="PIRNR" id="PIRNR037185"/>
    </source>
</evidence>
<dbReference type="PIRSF" id="PIRSF037185">
    <property type="entry name" value="Cholesteryl_ester_transf"/>
    <property type="match status" value="1"/>
</dbReference>
<evidence type="ECO:0000313" key="20">
    <source>
        <dbReference type="Proteomes" id="UP000265020"/>
    </source>
</evidence>
<dbReference type="GO" id="GO:0034372">
    <property type="term" value="P:very-low-density lipoprotein particle remodeling"/>
    <property type="evidence" value="ECO:0007669"/>
    <property type="project" value="UniProtKB-UniRule"/>
</dbReference>
<dbReference type="InterPro" id="IPR017130">
    <property type="entry name" value="Cholesteryl_ester_transfer"/>
</dbReference>
<keyword evidence="13 15" id="KW-0753">Steroid metabolism</keyword>
<dbReference type="RefSeq" id="XP_015248342.1">
    <property type="nucleotide sequence ID" value="XM_015392856.1"/>
</dbReference>
<keyword evidence="7 15" id="KW-0964">Secreted</keyword>
<keyword evidence="12" id="KW-0325">Glycoprotein</keyword>
<keyword evidence="9 15" id="KW-0445">Lipid transport</keyword>
<dbReference type="GO" id="GO:0042632">
    <property type="term" value="P:cholesterol homeostasis"/>
    <property type="evidence" value="ECO:0007669"/>
    <property type="project" value="TreeGrafter"/>
</dbReference>
<keyword evidence="20" id="KW-1185">Reference proteome</keyword>
<evidence type="ECO:0000256" key="3">
    <source>
        <dbReference type="ARBA" id="ARBA00001417"/>
    </source>
</evidence>
<keyword evidence="15" id="KW-0732">Signal</keyword>
<evidence type="ECO:0000256" key="11">
    <source>
        <dbReference type="ARBA" id="ARBA00023166"/>
    </source>
</evidence>
<evidence type="ECO:0000259" key="18">
    <source>
        <dbReference type="SMART" id="SM00329"/>
    </source>
</evidence>
<dbReference type="GO" id="GO:0046470">
    <property type="term" value="P:phosphatidylcholine metabolic process"/>
    <property type="evidence" value="ECO:0007669"/>
    <property type="project" value="TreeGrafter"/>
</dbReference>
<evidence type="ECO:0000313" key="19">
    <source>
        <dbReference type="Ensembl" id="ENSCVAP00000001090.1"/>
    </source>
</evidence>
<dbReference type="Gene3D" id="3.15.20.10">
    <property type="entry name" value="Bactericidal permeability-increasing protein, domain 2"/>
    <property type="match status" value="1"/>
</dbReference>
<sequence>MPADIFLRLLILCLYGTIHGCLQDRASAYKYTGAVCRLTHPAAAVLNEKTTKVIEAAFQHARYPSMKGEKSAGFLGKVLYGLENLEIFNLSIGQSEFELRPGEGIGLQINNVSAVFSGTLQYGYGSWLVNVAQRLDFEVETQIDLGINPKLYCGNSKVAADTSDCYLNFHKFRLYLQGDKEPNWLKRLFTDFITFTVKLVVKGQICKEINKLADILAEFIQDTAAEFLSDGAISVDIGVTTSPLITANYIESYHKGLTKYLNSTSSINNSVFHPNQLTENRMLYFWFSDDIFKPLIAAAHQDGRFQLNISSEEVKTLFKTSLSSVKPEYIERCLVEPASPELRVWSSAVPTLNTSTMGTSITAQATGQLYCGSQNEPTLFFQTNVTVDVTASYAEKKLFLHGKPQEISVVRAELPQENQQIYDEAQIEFIREAVEKIGVPKVLSVLEVEITRLMDKQGASLFDIINPEVLHKEGYVVAQMDFGFPHHLLVDFLKRTLQ</sequence>
<dbReference type="GO" id="GO:0034375">
    <property type="term" value="P:high-density lipoprotein particle remodeling"/>
    <property type="evidence" value="ECO:0007669"/>
    <property type="project" value="UniProtKB-UniRule"/>
</dbReference>
<evidence type="ECO:0000256" key="6">
    <source>
        <dbReference type="ARBA" id="ARBA00022448"/>
    </source>
</evidence>
<dbReference type="GO" id="GO:0055091">
    <property type="term" value="P:phospholipid homeostasis"/>
    <property type="evidence" value="ECO:0007669"/>
    <property type="project" value="TreeGrafter"/>
</dbReference>
<evidence type="ECO:0000256" key="8">
    <source>
        <dbReference type="ARBA" id="ARBA00022548"/>
    </source>
</evidence>
<comment type="catalytic activity">
    <reaction evidence="3">
        <text>1,2,3-tri-(9Z-octadecenoyl)-glycerol(in) = 1,2,3-tri-(9Z-octadecenoyl)-glycerol(out)</text>
        <dbReference type="Rhea" id="RHEA:43352"/>
        <dbReference type="ChEBI" id="CHEBI:53753"/>
    </reaction>
</comment>
<dbReference type="STRING" id="28743.ENSCVAP00000001090"/>
<dbReference type="GO" id="GO:0034364">
    <property type="term" value="C:high-density lipoprotein particle"/>
    <property type="evidence" value="ECO:0007669"/>
    <property type="project" value="UniProtKB-UniRule"/>
</dbReference>
<keyword evidence="8 15" id="KW-0153">Cholesterol metabolism</keyword>
<dbReference type="SMART" id="SM00328">
    <property type="entry name" value="BPI1"/>
    <property type="match status" value="1"/>
</dbReference>
<dbReference type="OMA" id="WFSDHVL"/>
<evidence type="ECO:0000256" key="5">
    <source>
        <dbReference type="ARBA" id="ARBA00022354"/>
    </source>
</evidence>
<comment type="subcellular location">
    <subcellularLocation>
        <location evidence="15">Secreted</location>
    </subcellularLocation>
    <text evidence="15">Secreted in plasma.</text>
</comment>
<evidence type="ECO:0000256" key="7">
    <source>
        <dbReference type="ARBA" id="ARBA00022525"/>
    </source>
</evidence>
<dbReference type="GO" id="GO:0034197">
    <property type="term" value="P:triglyceride transport"/>
    <property type="evidence" value="ECO:0007669"/>
    <property type="project" value="UniProtKB-UniRule"/>
</dbReference>
<dbReference type="Pfam" id="PF01273">
    <property type="entry name" value="LBP_BPI_CETP"/>
    <property type="match status" value="1"/>
</dbReference>
<reference evidence="19" key="1">
    <citation type="submission" date="2025-08" db="UniProtKB">
        <authorList>
            <consortium name="Ensembl"/>
        </authorList>
    </citation>
    <scope>IDENTIFICATION</scope>
</reference>
<dbReference type="PANTHER" id="PTHR47616:SF1">
    <property type="entry name" value="CHOLESTERYL ESTER TRANSFER PROTEIN"/>
    <property type="match status" value="1"/>
</dbReference>
<dbReference type="GO" id="GO:0015485">
    <property type="term" value="F:cholesterol binding"/>
    <property type="evidence" value="ECO:0007669"/>
    <property type="project" value="TreeGrafter"/>
</dbReference>
<dbReference type="GeneID" id="107096275"/>
<dbReference type="CTD" id="1071"/>
<dbReference type="AlphaFoldDB" id="A0A3Q2FDG7"/>
<evidence type="ECO:0000256" key="16">
    <source>
        <dbReference type="PIRSR" id="PIRSR037185-50"/>
    </source>
</evidence>
<dbReference type="Proteomes" id="UP000265020">
    <property type="component" value="Unassembled WGS sequence"/>
</dbReference>
<feature type="domain" description="Lipid-binding serum glycoprotein C-terminal" evidence="18">
    <location>
        <begin position="277"/>
        <end position="480"/>
    </location>
</feature>
<dbReference type="CDD" id="cd00025">
    <property type="entry name" value="BPI1"/>
    <property type="match status" value="1"/>
</dbReference>
<proteinExistence type="inferred from homology"/>
<evidence type="ECO:0000256" key="10">
    <source>
        <dbReference type="ARBA" id="ARBA00023098"/>
    </source>
</evidence>
<evidence type="ECO:0000256" key="4">
    <source>
        <dbReference type="ARBA" id="ARBA00007292"/>
    </source>
</evidence>
<evidence type="ECO:0000256" key="1">
    <source>
        <dbReference type="ARBA" id="ARBA00000222"/>
    </source>
</evidence>
<feature type="chain" id="PRO_5018383663" description="Cholesteryl ester transfer protein" evidence="15">
    <location>
        <begin position="21"/>
        <end position="498"/>
    </location>
</feature>
<evidence type="ECO:0000256" key="14">
    <source>
        <dbReference type="ARBA" id="ARBA00045611"/>
    </source>
</evidence>
<keyword evidence="6 15" id="KW-0813">Transport</keyword>
<dbReference type="OrthoDB" id="9940758at2759"/>
<dbReference type="InterPro" id="IPR017943">
    <property type="entry name" value="Bactericidal_perm-incr_a/b_dom"/>
</dbReference>
<keyword evidence="16" id="KW-1015">Disulfide bond</keyword>
<name>A0A3Q2FDG7_CYPVA</name>
<dbReference type="GO" id="GO:0043691">
    <property type="term" value="P:reverse cholesterol transport"/>
    <property type="evidence" value="ECO:0007669"/>
    <property type="project" value="InterPro"/>
</dbReference>
<dbReference type="GO" id="GO:0006641">
    <property type="term" value="P:triglyceride metabolic process"/>
    <property type="evidence" value="ECO:0007669"/>
    <property type="project" value="TreeGrafter"/>
</dbReference>
<dbReference type="GO" id="GO:0034374">
    <property type="term" value="P:low-density lipoprotein particle remodeling"/>
    <property type="evidence" value="ECO:0007669"/>
    <property type="project" value="TreeGrafter"/>
</dbReference>
<dbReference type="InterPro" id="IPR001124">
    <property type="entry name" value="Lipid-bd_serum_glycop_C"/>
</dbReference>
<feature type="signal peptide" evidence="15">
    <location>
        <begin position="1"/>
        <end position="20"/>
    </location>
</feature>
<dbReference type="GO" id="GO:0017129">
    <property type="term" value="F:triglyceride binding"/>
    <property type="evidence" value="ECO:0007669"/>
    <property type="project" value="TreeGrafter"/>
</dbReference>
<comment type="catalytic activity">
    <reaction evidence="1">
        <text>cholesteryl (9Z-octadecenoate)(in) = cholesteryl (9Z-octadecenoate)(out)</text>
        <dbReference type="Rhea" id="RHEA:43348"/>
        <dbReference type="ChEBI" id="CHEBI:46898"/>
    </reaction>
</comment>
<evidence type="ECO:0000259" key="17">
    <source>
        <dbReference type="SMART" id="SM00328"/>
    </source>
</evidence>